<proteinExistence type="predicted"/>
<dbReference type="EMBL" id="NEDP02005533">
    <property type="protein sequence ID" value="OWF39280.1"/>
    <property type="molecule type" value="Genomic_DNA"/>
</dbReference>
<feature type="compositionally biased region" description="Basic and acidic residues" evidence="1">
    <location>
        <begin position="12"/>
        <end position="23"/>
    </location>
</feature>
<evidence type="ECO:0000313" key="2">
    <source>
        <dbReference type="EMBL" id="OWF39280.1"/>
    </source>
</evidence>
<dbReference type="OrthoDB" id="6080132at2759"/>
<sequence length="134" mass="15736">MHVTTLKLQRKSTDFVRRQDREMKRKKRAGKTDQPQVQNLDIYQPNSVQEEVRDFGLYGNLRKADTEVRNPLPSPELIDREKHVLEFDKQRRKKPHDVHYKAFYRYLSPALSEHYAVIPKSLPSSASTTGNRTS</sequence>
<evidence type="ECO:0000256" key="1">
    <source>
        <dbReference type="SAM" id="MobiDB-lite"/>
    </source>
</evidence>
<name>A0A210PS11_MIZYE</name>
<dbReference type="AlphaFoldDB" id="A0A210PS11"/>
<organism evidence="2 3">
    <name type="scientific">Mizuhopecten yessoensis</name>
    <name type="common">Japanese scallop</name>
    <name type="synonym">Patinopecten yessoensis</name>
    <dbReference type="NCBI Taxonomy" id="6573"/>
    <lineage>
        <taxon>Eukaryota</taxon>
        <taxon>Metazoa</taxon>
        <taxon>Spiralia</taxon>
        <taxon>Lophotrochozoa</taxon>
        <taxon>Mollusca</taxon>
        <taxon>Bivalvia</taxon>
        <taxon>Autobranchia</taxon>
        <taxon>Pteriomorphia</taxon>
        <taxon>Pectinida</taxon>
        <taxon>Pectinoidea</taxon>
        <taxon>Pectinidae</taxon>
        <taxon>Mizuhopecten</taxon>
    </lineage>
</organism>
<dbReference type="Proteomes" id="UP000242188">
    <property type="component" value="Unassembled WGS sequence"/>
</dbReference>
<evidence type="ECO:0000313" key="3">
    <source>
        <dbReference type="Proteomes" id="UP000242188"/>
    </source>
</evidence>
<feature type="region of interest" description="Disordered" evidence="1">
    <location>
        <begin position="12"/>
        <end position="40"/>
    </location>
</feature>
<keyword evidence="3" id="KW-1185">Reference proteome</keyword>
<reference evidence="2 3" key="1">
    <citation type="journal article" date="2017" name="Nat. Ecol. Evol.">
        <title>Scallop genome provides insights into evolution of bilaterian karyotype and development.</title>
        <authorList>
            <person name="Wang S."/>
            <person name="Zhang J."/>
            <person name="Jiao W."/>
            <person name="Li J."/>
            <person name="Xun X."/>
            <person name="Sun Y."/>
            <person name="Guo X."/>
            <person name="Huan P."/>
            <person name="Dong B."/>
            <person name="Zhang L."/>
            <person name="Hu X."/>
            <person name="Sun X."/>
            <person name="Wang J."/>
            <person name="Zhao C."/>
            <person name="Wang Y."/>
            <person name="Wang D."/>
            <person name="Huang X."/>
            <person name="Wang R."/>
            <person name="Lv J."/>
            <person name="Li Y."/>
            <person name="Zhang Z."/>
            <person name="Liu B."/>
            <person name="Lu W."/>
            <person name="Hui Y."/>
            <person name="Liang J."/>
            <person name="Zhou Z."/>
            <person name="Hou R."/>
            <person name="Li X."/>
            <person name="Liu Y."/>
            <person name="Li H."/>
            <person name="Ning X."/>
            <person name="Lin Y."/>
            <person name="Zhao L."/>
            <person name="Xing Q."/>
            <person name="Dou J."/>
            <person name="Li Y."/>
            <person name="Mao J."/>
            <person name="Guo H."/>
            <person name="Dou H."/>
            <person name="Li T."/>
            <person name="Mu C."/>
            <person name="Jiang W."/>
            <person name="Fu Q."/>
            <person name="Fu X."/>
            <person name="Miao Y."/>
            <person name="Liu J."/>
            <person name="Yu Q."/>
            <person name="Li R."/>
            <person name="Liao H."/>
            <person name="Li X."/>
            <person name="Kong Y."/>
            <person name="Jiang Z."/>
            <person name="Chourrout D."/>
            <person name="Li R."/>
            <person name="Bao Z."/>
        </authorList>
    </citation>
    <scope>NUCLEOTIDE SEQUENCE [LARGE SCALE GENOMIC DNA]</scope>
    <source>
        <strain evidence="2 3">PY_sf001</strain>
    </source>
</reference>
<protein>
    <submittedName>
        <fullName evidence="2">Uncharacterized protein</fullName>
    </submittedName>
</protein>
<comment type="caution">
    <text evidence="2">The sequence shown here is derived from an EMBL/GenBank/DDBJ whole genome shotgun (WGS) entry which is preliminary data.</text>
</comment>
<gene>
    <name evidence="2" type="ORF">KP79_PYT12138</name>
</gene>
<accession>A0A210PS11</accession>